<organism evidence="2 3">
    <name type="scientific">Chryseobacterium endophyticum</name>
    <dbReference type="NCBI Taxonomy" id="1854762"/>
    <lineage>
        <taxon>Bacteria</taxon>
        <taxon>Pseudomonadati</taxon>
        <taxon>Bacteroidota</taxon>
        <taxon>Flavobacteriia</taxon>
        <taxon>Flavobacteriales</taxon>
        <taxon>Weeksellaceae</taxon>
        <taxon>Chryseobacterium group</taxon>
        <taxon>Chryseobacterium</taxon>
    </lineage>
</organism>
<gene>
    <name evidence="2" type="ORF">AAFP95_16100</name>
</gene>
<reference evidence="2 3" key="1">
    <citation type="submission" date="2024-04" db="EMBL/GenBank/DDBJ databases">
        <title>Genome sequencing and assembly of rice foliar adapted Chryseobacterium endophyticum OsEnb-ALM-A6.</title>
        <authorList>
            <person name="Kumar S."/>
            <person name="Javed M."/>
            <person name="Chouhan V."/>
            <person name="Charishma K."/>
            <person name="Patel A."/>
            <person name="Kumar M."/>
            <person name="Sahu K.P."/>
            <person name="Kumar A."/>
        </authorList>
    </citation>
    <scope>NUCLEOTIDE SEQUENCE [LARGE SCALE GENOMIC DNA]</scope>
    <source>
        <strain evidence="2 3">OsEnb-ALM-A6</strain>
    </source>
</reference>
<evidence type="ECO:0000256" key="1">
    <source>
        <dbReference type="SAM" id="MobiDB-lite"/>
    </source>
</evidence>
<keyword evidence="3" id="KW-1185">Reference proteome</keyword>
<proteinExistence type="predicted"/>
<evidence type="ECO:0008006" key="4">
    <source>
        <dbReference type="Google" id="ProtNLM"/>
    </source>
</evidence>
<dbReference type="AlphaFoldDB" id="A0AAU6WL46"/>
<feature type="compositionally biased region" description="Low complexity" evidence="1">
    <location>
        <begin position="59"/>
        <end position="70"/>
    </location>
</feature>
<name>A0AAU6WL46_9FLAO</name>
<evidence type="ECO:0000313" key="3">
    <source>
        <dbReference type="Proteomes" id="UP001463665"/>
    </source>
</evidence>
<evidence type="ECO:0000313" key="2">
    <source>
        <dbReference type="EMBL" id="XAO73283.1"/>
    </source>
</evidence>
<dbReference type="RefSeq" id="WP_345765813.1">
    <property type="nucleotide sequence ID" value="NZ_CP154834.1"/>
</dbReference>
<dbReference type="Proteomes" id="UP001463665">
    <property type="component" value="Chromosome"/>
</dbReference>
<feature type="region of interest" description="Disordered" evidence="1">
    <location>
        <begin position="56"/>
        <end position="77"/>
    </location>
</feature>
<accession>A0AAU6WL46</accession>
<protein>
    <recommendedName>
        <fullName evidence="4">Auto-transporter adhesin head GIN domain-containing protein</fullName>
    </recommendedName>
</protein>
<dbReference type="EMBL" id="CP154834">
    <property type="protein sequence ID" value="XAO73283.1"/>
    <property type="molecule type" value="Genomic_DNA"/>
</dbReference>
<sequence>MNADNIRINLKDQSLVGSGIKNLSGNTENTKIYINGKESTNAQMQALDPKNIRSVNINKTSTDGSKTTTGEIRIETK</sequence>